<dbReference type="Gene3D" id="3.40.630.30">
    <property type="match status" value="1"/>
</dbReference>
<gene>
    <name evidence="4" type="ORF">GHI93_07455</name>
</gene>
<dbReference type="Pfam" id="PF00583">
    <property type="entry name" value="Acetyltransf_1"/>
    <property type="match status" value="1"/>
</dbReference>
<dbReference type="InterPro" id="IPR000182">
    <property type="entry name" value="GNAT_dom"/>
</dbReference>
<keyword evidence="5" id="KW-1185">Reference proteome</keyword>
<evidence type="ECO:0000313" key="5">
    <source>
        <dbReference type="Proteomes" id="UP000439550"/>
    </source>
</evidence>
<dbReference type="PANTHER" id="PTHR10545:SF29">
    <property type="entry name" value="GH14572P-RELATED"/>
    <property type="match status" value="1"/>
</dbReference>
<dbReference type="PROSITE" id="PS51186">
    <property type="entry name" value="GNAT"/>
    <property type="match status" value="1"/>
</dbReference>
<evidence type="ECO:0000256" key="2">
    <source>
        <dbReference type="ARBA" id="ARBA00023315"/>
    </source>
</evidence>
<protein>
    <submittedName>
        <fullName evidence="4">GNAT family N-acetyltransferase</fullName>
    </submittedName>
</protein>
<organism evidence="4 5">
    <name type="scientific">Lactococcus hircilactis</name>
    <dbReference type="NCBI Taxonomy" id="1494462"/>
    <lineage>
        <taxon>Bacteria</taxon>
        <taxon>Bacillati</taxon>
        <taxon>Bacillota</taxon>
        <taxon>Bacilli</taxon>
        <taxon>Lactobacillales</taxon>
        <taxon>Streptococcaceae</taxon>
        <taxon>Lactococcus</taxon>
    </lineage>
</organism>
<dbReference type="Proteomes" id="UP000439550">
    <property type="component" value="Unassembled WGS sequence"/>
</dbReference>
<keyword evidence="2" id="KW-0012">Acyltransferase</keyword>
<dbReference type="OrthoDB" id="9805924at2"/>
<dbReference type="EMBL" id="WITJ01000009">
    <property type="protein sequence ID" value="MQW39759.1"/>
    <property type="molecule type" value="Genomic_DNA"/>
</dbReference>
<dbReference type="InterPro" id="IPR016181">
    <property type="entry name" value="Acyl_CoA_acyltransferase"/>
</dbReference>
<dbReference type="AlphaFoldDB" id="A0A7X2D0E4"/>
<dbReference type="CDD" id="cd04301">
    <property type="entry name" value="NAT_SF"/>
    <property type="match status" value="1"/>
</dbReference>
<evidence type="ECO:0000256" key="1">
    <source>
        <dbReference type="ARBA" id="ARBA00022679"/>
    </source>
</evidence>
<sequence length="156" mass="18231">MKIRKAQEKDIPQLLSLLTEIARYHYERRPDVFLGSGIKYTAELLKEMIVSADSPIFVAVNEKDEVLGYAMVQIKIRTDHPVLAPYRILYLDDLCVDEKARKLGIGSQLMAFLKTFAVSERCSRIELNVWEFPDSALHFYEENGFQTQRRELEFWL</sequence>
<evidence type="ECO:0000259" key="3">
    <source>
        <dbReference type="PROSITE" id="PS51186"/>
    </source>
</evidence>
<dbReference type="PANTHER" id="PTHR10545">
    <property type="entry name" value="DIAMINE N-ACETYLTRANSFERASE"/>
    <property type="match status" value="1"/>
</dbReference>
<comment type="caution">
    <text evidence="4">The sequence shown here is derived from an EMBL/GenBank/DDBJ whole genome shotgun (WGS) entry which is preliminary data.</text>
</comment>
<reference evidence="4 5" key="1">
    <citation type="submission" date="2019-10" db="EMBL/GenBank/DDBJ databases">
        <authorList>
            <person name="Dong K."/>
        </authorList>
    </citation>
    <scope>NUCLEOTIDE SEQUENCE [LARGE SCALE GENOMIC DNA]</scope>
    <source>
        <strain evidence="4 5">DSM 28960</strain>
    </source>
</reference>
<dbReference type="GO" id="GO:0008080">
    <property type="term" value="F:N-acetyltransferase activity"/>
    <property type="evidence" value="ECO:0007669"/>
    <property type="project" value="TreeGrafter"/>
</dbReference>
<accession>A0A7X2D0E4</accession>
<dbReference type="SUPFAM" id="SSF55729">
    <property type="entry name" value="Acyl-CoA N-acyltransferases (Nat)"/>
    <property type="match status" value="1"/>
</dbReference>
<feature type="domain" description="N-acetyltransferase" evidence="3">
    <location>
        <begin position="1"/>
        <end position="156"/>
    </location>
</feature>
<proteinExistence type="predicted"/>
<dbReference type="InterPro" id="IPR051016">
    <property type="entry name" value="Diverse_Substrate_AcTransf"/>
</dbReference>
<dbReference type="RefSeq" id="WP_153496428.1">
    <property type="nucleotide sequence ID" value="NZ_CAXYUY010000008.1"/>
</dbReference>
<evidence type="ECO:0000313" key="4">
    <source>
        <dbReference type="EMBL" id="MQW39759.1"/>
    </source>
</evidence>
<keyword evidence="1 4" id="KW-0808">Transferase</keyword>
<name>A0A7X2D0E4_9LACT</name>